<accession>A0A9J9HE86</accession>
<reference evidence="1 2" key="1">
    <citation type="journal article" date="2010" name="J. Bacteriol.">
        <title>Genome sequence of the dioxin-mineralizing bacterium Sphingomonas wittichii RW1.</title>
        <authorList>
            <person name="Miller T.R."/>
            <person name="Delcher A.L."/>
            <person name="Salzberg S.L."/>
            <person name="Saunders E."/>
            <person name="Detter J.C."/>
            <person name="Halden R.U."/>
        </authorList>
    </citation>
    <scope>NUCLEOTIDE SEQUENCE [LARGE SCALE GENOMIC DNA]</scope>
    <source>
        <strain evidence="2">DSM 6014 / CCUG 31198 / JCM 15750 / NBRC 105917 / EY 4224 / RW1</strain>
    </source>
</reference>
<dbReference type="KEGG" id="swi:Swit_3821"/>
<evidence type="ECO:0000313" key="2">
    <source>
        <dbReference type="Proteomes" id="UP000001989"/>
    </source>
</evidence>
<protein>
    <submittedName>
        <fullName evidence="1">Uncharacterized protein</fullName>
    </submittedName>
</protein>
<keyword evidence="2" id="KW-1185">Reference proteome</keyword>
<proteinExistence type="predicted"/>
<dbReference type="EMBL" id="CP000699">
    <property type="protein sequence ID" value="ABQ70166.1"/>
    <property type="molecule type" value="Genomic_DNA"/>
</dbReference>
<organism evidence="1 2">
    <name type="scientific">Rhizorhabdus wittichii (strain DSM 6014 / CCUG 31198 / JCM 15750 / NBRC 105917 / EY 4224 / RW1)</name>
    <name type="common">Sphingomonas wittichii</name>
    <dbReference type="NCBI Taxonomy" id="392499"/>
    <lineage>
        <taxon>Bacteria</taxon>
        <taxon>Pseudomonadati</taxon>
        <taxon>Pseudomonadota</taxon>
        <taxon>Alphaproteobacteria</taxon>
        <taxon>Sphingomonadales</taxon>
        <taxon>Sphingomonadaceae</taxon>
        <taxon>Rhizorhabdus</taxon>
    </lineage>
</organism>
<name>A0A9J9HE86_RHIWR</name>
<dbReference type="AlphaFoldDB" id="A0A9J9HE86"/>
<evidence type="ECO:0000313" key="1">
    <source>
        <dbReference type="EMBL" id="ABQ70166.1"/>
    </source>
</evidence>
<dbReference type="Proteomes" id="UP000001989">
    <property type="component" value="Chromosome"/>
</dbReference>
<gene>
    <name evidence="1" type="ordered locus">Swit_3821</name>
</gene>
<sequence length="101" mass="9694">MDGRRPMTLVQIGAVVAAMAGLAFAPPARGRMLLVPLAPGAAAKLPAAAVAGGAKLLGTGPVPGSLVVVADRARLGGVSLADGMVILSAPPLLCGGGVFGE</sequence>